<protein>
    <submittedName>
        <fullName evidence="2">Uncharacterized protein</fullName>
    </submittedName>
</protein>
<feature type="chain" id="PRO_5012942336" evidence="1">
    <location>
        <begin position="33"/>
        <end position="115"/>
    </location>
</feature>
<reference evidence="3" key="1">
    <citation type="journal article" date="2017" name="Nature">
        <title>The sunflower genome provides insights into oil metabolism, flowering and Asterid evolution.</title>
        <authorList>
            <person name="Badouin H."/>
            <person name="Gouzy J."/>
            <person name="Grassa C.J."/>
            <person name="Murat F."/>
            <person name="Staton S.E."/>
            <person name="Cottret L."/>
            <person name="Lelandais-Briere C."/>
            <person name="Owens G.L."/>
            <person name="Carrere S."/>
            <person name="Mayjonade B."/>
            <person name="Legrand L."/>
            <person name="Gill N."/>
            <person name="Kane N.C."/>
            <person name="Bowers J.E."/>
            <person name="Hubner S."/>
            <person name="Bellec A."/>
            <person name="Berard A."/>
            <person name="Berges H."/>
            <person name="Blanchet N."/>
            <person name="Boniface M.C."/>
            <person name="Brunel D."/>
            <person name="Catrice O."/>
            <person name="Chaidir N."/>
            <person name="Claudel C."/>
            <person name="Donnadieu C."/>
            <person name="Faraut T."/>
            <person name="Fievet G."/>
            <person name="Helmstetter N."/>
            <person name="King M."/>
            <person name="Knapp S.J."/>
            <person name="Lai Z."/>
            <person name="Le Paslier M.C."/>
            <person name="Lippi Y."/>
            <person name="Lorenzon L."/>
            <person name="Mandel J.R."/>
            <person name="Marage G."/>
            <person name="Marchand G."/>
            <person name="Marquand E."/>
            <person name="Bret-Mestries E."/>
            <person name="Morien E."/>
            <person name="Nambeesan S."/>
            <person name="Nguyen T."/>
            <person name="Pegot-Espagnet P."/>
            <person name="Pouilly N."/>
            <person name="Raftis F."/>
            <person name="Sallet E."/>
            <person name="Schiex T."/>
            <person name="Thomas J."/>
            <person name="Vandecasteele C."/>
            <person name="Vares D."/>
            <person name="Vear F."/>
            <person name="Vautrin S."/>
            <person name="Crespi M."/>
            <person name="Mangin B."/>
            <person name="Burke J.M."/>
            <person name="Salse J."/>
            <person name="Munos S."/>
            <person name="Vincourt P."/>
            <person name="Rieseberg L.H."/>
            <person name="Langlade N.B."/>
        </authorList>
    </citation>
    <scope>NUCLEOTIDE SEQUENCE [LARGE SCALE GENOMIC DNA]</scope>
    <source>
        <strain evidence="3">cv. SF193</strain>
    </source>
</reference>
<feature type="signal peptide" evidence="1">
    <location>
        <begin position="1"/>
        <end position="32"/>
    </location>
</feature>
<accession>A0A251V0Q5</accession>
<dbReference type="InParanoid" id="A0A251V0Q5"/>
<organism evidence="2 3">
    <name type="scientific">Helianthus annuus</name>
    <name type="common">Common sunflower</name>
    <dbReference type="NCBI Taxonomy" id="4232"/>
    <lineage>
        <taxon>Eukaryota</taxon>
        <taxon>Viridiplantae</taxon>
        <taxon>Streptophyta</taxon>
        <taxon>Embryophyta</taxon>
        <taxon>Tracheophyta</taxon>
        <taxon>Spermatophyta</taxon>
        <taxon>Magnoliopsida</taxon>
        <taxon>eudicotyledons</taxon>
        <taxon>Gunneridae</taxon>
        <taxon>Pentapetalae</taxon>
        <taxon>asterids</taxon>
        <taxon>campanulids</taxon>
        <taxon>Asterales</taxon>
        <taxon>Asteraceae</taxon>
        <taxon>Asteroideae</taxon>
        <taxon>Heliantheae alliance</taxon>
        <taxon>Heliantheae</taxon>
        <taxon>Helianthus</taxon>
    </lineage>
</organism>
<gene>
    <name evidence="2" type="ORF">HannXRQ_Chr04g0115931</name>
</gene>
<dbReference type="Proteomes" id="UP000215914">
    <property type="component" value="Chromosome 4"/>
</dbReference>
<sequence>MVITLMLKMARHWLRTWCWSGLCYCYASSVEAHLFRFGTTTDEAQEEMLTGFILNLLHVKDLKIGSSWVKVLDRLKAKGFICPSNLKVLDGCYKVKLMLQPAVAGRMVNPMLILE</sequence>
<dbReference type="AlphaFoldDB" id="A0A251V0Q5"/>
<evidence type="ECO:0000313" key="3">
    <source>
        <dbReference type="Proteomes" id="UP000215914"/>
    </source>
</evidence>
<name>A0A251V0Q5_HELAN</name>
<proteinExistence type="predicted"/>
<keyword evidence="3" id="KW-1185">Reference proteome</keyword>
<dbReference type="EMBL" id="CM007893">
    <property type="protein sequence ID" value="OTG28859.1"/>
    <property type="molecule type" value="Genomic_DNA"/>
</dbReference>
<evidence type="ECO:0000313" key="2">
    <source>
        <dbReference type="EMBL" id="OTG28859.1"/>
    </source>
</evidence>
<evidence type="ECO:0000256" key="1">
    <source>
        <dbReference type="SAM" id="SignalP"/>
    </source>
</evidence>
<keyword evidence="1" id="KW-0732">Signal</keyword>